<name>A0A316DCH9_9BACL</name>
<comment type="caution">
    <text evidence="1">The sequence shown here is derived from an EMBL/GenBank/DDBJ whole genome shotgun (WGS) entry which is preliminary data.</text>
</comment>
<keyword evidence="2" id="KW-1185">Reference proteome</keyword>
<evidence type="ECO:0008006" key="3">
    <source>
        <dbReference type="Google" id="ProtNLM"/>
    </source>
</evidence>
<proteinExistence type="predicted"/>
<evidence type="ECO:0000313" key="2">
    <source>
        <dbReference type="Proteomes" id="UP000245634"/>
    </source>
</evidence>
<dbReference type="AlphaFoldDB" id="A0A316DCH9"/>
<dbReference type="OrthoDB" id="2716151at2"/>
<evidence type="ECO:0000313" key="1">
    <source>
        <dbReference type="EMBL" id="PWK14893.1"/>
    </source>
</evidence>
<dbReference type="Proteomes" id="UP000245634">
    <property type="component" value="Unassembled WGS sequence"/>
</dbReference>
<reference evidence="1 2" key="1">
    <citation type="submission" date="2018-05" db="EMBL/GenBank/DDBJ databases">
        <title>Genomic Encyclopedia of Type Strains, Phase IV (KMG-IV): sequencing the most valuable type-strain genomes for metagenomic binning, comparative biology and taxonomic classification.</title>
        <authorList>
            <person name="Goeker M."/>
        </authorList>
    </citation>
    <scope>NUCLEOTIDE SEQUENCE [LARGE SCALE GENOMIC DNA]</scope>
    <source>
        <strain evidence="1 2">DSM 18773</strain>
    </source>
</reference>
<dbReference type="EMBL" id="QGGL01000004">
    <property type="protein sequence ID" value="PWK14893.1"/>
    <property type="molecule type" value="Genomic_DNA"/>
</dbReference>
<dbReference type="RefSeq" id="WP_109687270.1">
    <property type="nucleotide sequence ID" value="NZ_QGGL01000004.1"/>
</dbReference>
<gene>
    <name evidence="1" type="ORF">C7459_10495</name>
</gene>
<organism evidence="1 2">
    <name type="scientific">Tumebacillus permanentifrigoris</name>
    <dbReference type="NCBI Taxonomy" id="378543"/>
    <lineage>
        <taxon>Bacteria</taxon>
        <taxon>Bacillati</taxon>
        <taxon>Bacillota</taxon>
        <taxon>Bacilli</taxon>
        <taxon>Bacillales</taxon>
        <taxon>Alicyclobacillaceae</taxon>
        <taxon>Tumebacillus</taxon>
    </lineage>
</organism>
<accession>A0A316DCH9</accession>
<protein>
    <recommendedName>
        <fullName evidence="3">DUF2642 domain-containing protein</fullName>
    </recommendedName>
</protein>
<sequence>MNSLRKYVGFSVLLEISGGKTITGVLSDLGPDLLILAVGERFYYIPFLHVKSVEKLSNAVASPVQEIPSAPVEVEADLISYRNLLLHVRGQFVELYVSGHESIHGYLTSVMNNYFVFYSPVYKTLYISLEHLKWLIPYPAQDTPYALNQSLLPVNPNPLPLSRNFDEQVKKLVGKLVVFDLGDHEEKIGLLTAVDKNVIEMINANGEVRYWNLRHLKSIYSP</sequence>